<dbReference type="EMBL" id="LVEA01000031">
    <property type="protein sequence ID" value="KYL04435.1"/>
    <property type="molecule type" value="Genomic_DNA"/>
</dbReference>
<comment type="caution">
    <text evidence="1">The sequence shown here is derived from an EMBL/GenBank/DDBJ whole genome shotgun (WGS) entry which is preliminary data.</text>
</comment>
<dbReference type="Proteomes" id="UP000075816">
    <property type="component" value="Unassembled WGS sequence"/>
</dbReference>
<dbReference type="KEGG" id="fnf:BSQ88_01840"/>
<protein>
    <submittedName>
        <fullName evidence="1">Uncharacterized protein</fullName>
    </submittedName>
</protein>
<dbReference type="RefSeq" id="WP_005952915.1">
    <property type="nucleotide sequence ID" value="NZ_CAXOUJ010000028.1"/>
</dbReference>
<accession>A0A162ITJ9</accession>
<proteinExistence type="predicted"/>
<reference evidence="1 2" key="1">
    <citation type="submission" date="2016-03" db="EMBL/GenBank/DDBJ databases">
        <title>Comparative genomics of human isolates of Fusobacterium necrophorum.</title>
        <authorList>
            <person name="Jensen A."/>
            <person name="Bank S."/>
            <person name="Andersen P.S."/>
            <person name="Kristensen L.H."/>
            <person name="Prag J."/>
        </authorList>
    </citation>
    <scope>NUCLEOTIDE SEQUENCE [LARGE SCALE GENOMIC DNA]</scope>
    <source>
        <strain evidence="1 2">LS_1264</strain>
    </source>
</reference>
<sequence>MKIKEVVTIGEEKSLSEEIMEQLVKKVGEFSNLNDLAEIFHISRTTICREIERGEIVAFRFGARVIVVTRSLQGIIEKFL</sequence>
<dbReference type="AlphaFoldDB" id="A0A162ITJ9"/>
<organism evidence="1 2">
    <name type="scientific">Fusobacterium necrophorum subsp. funduliforme</name>
    <dbReference type="NCBI Taxonomy" id="143387"/>
    <lineage>
        <taxon>Bacteria</taxon>
        <taxon>Fusobacteriati</taxon>
        <taxon>Fusobacteriota</taxon>
        <taxon>Fusobacteriia</taxon>
        <taxon>Fusobacteriales</taxon>
        <taxon>Fusobacteriaceae</taxon>
        <taxon>Fusobacterium</taxon>
    </lineage>
</organism>
<evidence type="ECO:0000313" key="1">
    <source>
        <dbReference type="EMBL" id="KYL04435.1"/>
    </source>
</evidence>
<gene>
    <name evidence="1" type="ORF">A2J07_03735</name>
</gene>
<name>A0A162ITJ9_9FUSO</name>
<evidence type="ECO:0000313" key="2">
    <source>
        <dbReference type="Proteomes" id="UP000075816"/>
    </source>
</evidence>